<dbReference type="CDD" id="cd05387">
    <property type="entry name" value="BY-kinase"/>
    <property type="match status" value="1"/>
</dbReference>
<keyword evidence="3" id="KW-1133">Transmembrane helix</keyword>
<reference evidence="4" key="1">
    <citation type="journal article" date="2015" name="Nature">
        <title>Complex archaea that bridge the gap between prokaryotes and eukaryotes.</title>
        <authorList>
            <person name="Spang A."/>
            <person name="Saw J.H."/>
            <person name="Jorgensen S.L."/>
            <person name="Zaremba-Niedzwiedzka K."/>
            <person name="Martijn J."/>
            <person name="Lind A.E."/>
            <person name="van Eijk R."/>
            <person name="Schleper C."/>
            <person name="Guy L."/>
            <person name="Ettema T.J."/>
        </authorList>
    </citation>
    <scope>NUCLEOTIDE SEQUENCE</scope>
</reference>
<feature type="transmembrane region" description="Helical" evidence="3">
    <location>
        <begin position="27"/>
        <end position="49"/>
    </location>
</feature>
<dbReference type="InterPro" id="IPR005702">
    <property type="entry name" value="Wzc-like_C"/>
</dbReference>
<proteinExistence type="predicted"/>
<dbReference type="AlphaFoldDB" id="A0A0F9SYA1"/>
<dbReference type="EMBL" id="LAZR01002121">
    <property type="protein sequence ID" value="KKN34193.1"/>
    <property type="molecule type" value="Genomic_DNA"/>
</dbReference>
<comment type="caution">
    <text evidence="4">The sequence shown here is derived from an EMBL/GenBank/DDBJ whole genome shotgun (WGS) entry which is preliminary data.</text>
</comment>
<protein>
    <submittedName>
        <fullName evidence="4">Uncharacterized protein</fullName>
    </submittedName>
</protein>
<keyword evidence="1" id="KW-0547">Nucleotide-binding</keyword>
<dbReference type="GO" id="GO:0004713">
    <property type="term" value="F:protein tyrosine kinase activity"/>
    <property type="evidence" value="ECO:0007669"/>
    <property type="project" value="TreeGrafter"/>
</dbReference>
<evidence type="ECO:0000256" key="3">
    <source>
        <dbReference type="SAM" id="Phobius"/>
    </source>
</evidence>
<dbReference type="NCBIfam" id="TIGR01007">
    <property type="entry name" value="eps_fam"/>
    <property type="match status" value="1"/>
</dbReference>
<dbReference type="PANTHER" id="PTHR32309:SF13">
    <property type="entry name" value="FERRIC ENTEROBACTIN TRANSPORT PROTEIN FEPE"/>
    <property type="match status" value="1"/>
</dbReference>
<name>A0A0F9SYA1_9ZZZZ</name>
<dbReference type="InterPro" id="IPR050445">
    <property type="entry name" value="Bact_polysacc_biosynth/exp"/>
</dbReference>
<evidence type="ECO:0000256" key="1">
    <source>
        <dbReference type="ARBA" id="ARBA00022741"/>
    </source>
</evidence>
<dbReference type="Gene3D" id="3.40.50.300">
    <property type="entry name" value="P-loop containing nucleotide triphosphate hydrolases"/>
    <property type="match status" value="1"/>
</dbReference>
<evidence type="ECO:0000256" key="2">
    <source>
        <dbReference type="ARBA" id="ARBA00022840"/>
    </source>
</evidence>
<dbReference type="SUPFAM" id="SSF52540">
    <property type="entry name" value="P-loop containing nucleoside triphosphate hydrolases"/>
    <property type="match status" value="1"/>
</dbReference>
<dbReference type="GO" id="GO:0005524">
    <property type="term" value="F:ATP binding"/>
    <property type="evidence" value="ECO:0007669"/>
    <property type="project" value="UniProtKB-KW"/>
</dbReference>
<evidence type="ECO:0000313" key="4">
    <source>
        <dbReference type="EMBL" id="KKN34193.1"/>
    </source>
</evidence>
<keyword evidence="2" id="KW-0067">ATP-binding</keyword>
<dbReference type="GO" id="GO:0005886">
    <property type="term" value="C:plasma membrane"/>
    <property type="evidence" value="ECO:0007669"/>
    <property type="project" value="TreeGrafter"/>
</dbReference>
<accession>A0A0F9SYA1</accession>
<sequence length="808" mass="90831">MFEPNTQTGQPEEKNISKILAKYLSHWRLFAIGLVFCLLAVFLYIRYFAETQYEIKSAILVKDENAGQGSLETASIKSLGLIKSSHNIEDQIGILKSPGLMEKVVSKRSLNINYYVEGNVRDVEIYGDETPVDVLVDETTSNVVYDQPIYIALLENDRYELRTSYNNTEYKKEYAFGDVISEPFGTFTVTRRLNSTYKSGRRPMYFVIRKTDEVIDKFLKNLSVELVNDAGGLLDLRFLSVTKKKGEAVLATLIETYVEEMIKYENELAENTIKMIDDRVKLLSGEISGVEKSVEEFKTQNDLTDVGSNANIYIEQANDYQNMIIDYQSQINVIQSIESYMMEGNTDSPIPGALSTSDPSLISSIDRYNATLMEKKQLSQSASSSNPLIVKLNKTLEDLRNAILENVRSAKSRLTIAQRNLQSNANKYQAQIAKVPAMERKLLDISRQQSTKEGLYLYLLQKREEEVLSMAAPVSSTRIVSLPKAGRWPVSPNKATLYLGGLLLGLFLPFSLIYAKDILNNKVTSVNQLSSLTSAPVLGEIARSGDNNIIVTTEKNRTPTAELFRLLRFNLEYLKKTESNKTLLVTSTVKGEGKTFIATNLGVSLATAGEKVIILSFDLRRPRLLQNLKISDTPGITDFILNQEMSVNQLIKAHPTIANLFFVGSGTEVPQVGNLMLSARIATMMEVLQNNFDRIIIDSAPIGSVSDAFALNSYIDSTIYVARQDVTKKDHLQTLTNIHQNGKLKNTMVLFNDTVSKETYGYGVDEEEPDLRAVLKRYWLKSKAIAQKTKGAVLPLWKKLRYKMKKRD</sequence>
<dbReference type="PANTHER" id="PTHR32309">
    <property type="entry name" value="TYROSINE-PROTEIN KINASE"/>
    <property type="match status" value="1"/>
</dbReference>
<gene>
    <name evidence="4" type="ORF">LCGC14_0796210</name>
</gene>
<dbReference type="InterPro" id="IPR027417">
    <property type="entry name" value="P-loop_NTPase"/>
</dbReference>
<keyword evidence="3" id="KW-0812">Transmembrane</keyword>
<keyword evidence="3" id="KW-0472">Membrane</keyword>
<organism evidence="4">
    <name type="scientific">marine sediment metagenome</name>
    <dbReference type="NCBI Taxonomy" id="412755"/>
    <lineage>
        <taxon>unclassified sequences</taxon>
        <taxon>metagenomes</taxon>
        <taxon>ecological metagenomes</taxon>
    </lineage>
</organism>